<dbReference type="PIRSF" id="PIRSF010372">
    <property type="entry name" value="PaiB"/>
    <property type="match status" value="1"/>
</dbReference>
<dbReference type="KEGG" id="gtk:GT3570_03535"/>
<evidence type="ECO:0000313" key="2">
    <source>
        <dbReference type="Proteomes" id="UP000246996"/>
    </source>
</evidence>
<dbReference type="SMR" id="A0A1C3D6M0"/>
<dbReference type="Gene3D" id="2.30.110.10">
    <property type="entry name" value="Electron Transport, Fmn-binding Protein, Chain A"/>
    <property type="match status" value="1"/>
</dbReference>
<dbReference type="AlphaFoldDB" id="A0A1C3D6M0"/>
<dbReference type="InterPro" id="IPR012349">
    <property type="entry name" value="Split_barrel_FMN-bd"/>
</dbReference>
<dbReference type="PANTHER" id="PTHR35802">
    <property type="entry name" value="PROTEASE SYNTHASE AND SPORULATION PROTEIN PAI 2"/>
    <property type="match status" value="1"/>
</dbReference>
<dbReference type="SUPFAM" id="SSF50475">
    <property type="entry name" value="FMN-binding split barrel"/>
    <property type="match status" value="1"/>
</dbReference>
<dbReference type="PANTHER" id="PTHR35802:SF1">
    <property type="entry name" value="PROTEASE SYNTHASE AND SPORULATION PROTEIN PAI 2"/>
    <property type="match status" value="1"/>
</dbReference>
<evidence type="ECO:0000313" key="1">
    <source>
        <dbReference type="EMBL" id="AWO73705.1"/>
    </source>
</evidence>
<dbReference type="InterPro" id="IPR007396">
    <property type="entry name" value="TR_PAI2-type"/>
</dbReference>
<organism evidence="1 2">
    <name type="scientific">Geobacillus thermoleovorans</name>
    <name type="common">Bacillus thermoleovorans</name>
    <dbReference type="NCBI Taxonomy" id="33941"/>
    <lineage>
        <taxon>Bacteria</taxon>
        <taxon>Bacillati</taxon>
        <taxon>Bacillota</taxon>
        <taxon>Bacilli</taxon>
        <taxon>Bacillales</taxon>
        <taxon>Anoxybacillaceae</taxon>
        <taxon>Geobacillus</taxon>
        <taxon>Geobacillus thermoleovorans group</taxon>
    </lineage>
</organism>
<sequence>MYIPKHFAINDMSVVYEVIEENSFATLVSMHQGELFATHLPLLLDREKTCLYGHFARSNPQWNDIQRQTVLAIFHGPHCYISPSWYETNQAVPTWNYVNVHVYGNVELIDDEEEIMQSLHDMVEKYEAPGSRYQLSEVDAGMLSGMNKGIQAFKIIIKRIEGKAKLSQNHPAYRQERIIKQLEQMPFENEKRIASLMKKQQQ</sequence>
<dbReference type="EMBL" id="CP027303">
    <property type="protein sequence ID" value="AWO73705.1"/>
    <property type="molecule type" value="Genomic_DNA"/>
</dbReference>
<name>A0A1C3D6M0_GEOTH</name>
<gene>
    <name evidence="1" type="ORF">C1N76_03360</name>
</gene>
<dbReference type="Pfam" id="PF04299">
    <property type="entry name" value="FMN_bind_2"/>
    <property type="match status" value="1"/>
</dbReference>
<reference evidence="2" key="1">
    <citation type="submission" date="2018-02" db="EMBL/GenBank/DDBJ databases">
        <title>The complete genome of bacterial strain SGAirxxxx.</title>
        <authorList>
            <person name="Schuster S.C."/>
        </authorList>
    </citation>
    <scope>NUCLEOTIDE SEQUENCE [LARGE SCALE GENOMIC DNA]</scope>
    <source>
        <strain evidence="2">SGAir0734</strain>
    </source>
</reference>
<accession>A0A1C3D6M0</accession>
<dbReference type="GeneID" id="32062679"/>
<protein>
    <submittedName>
        <fullName evidence="1">FMN-binding negative transcriptional regulator</fullName>
    </submittedName>
</protein>
<dbReference type="Proteomes" id="UP000246996">
    <property type="component" value="Chromosome"/>
</dbReference>
<proteinExistence type="predicted"/>
<dbReference type="RefSeq" id="WP_011230242.1">
    <property type="nucleotide sequence ID" value="NZ_CP014335.1"/>
</dbReference>